<dbReference type="Gene3D" id="2.20.25.10">
    <property type="match status" value="1"/>
</dbReference>
<dbReference type="InterPro" id="IPR039127">
    <property type="entry name" value="Trm112"/>
</dbReference>
<dbReference type="GO" id="GO:0070476">
    <property type="term" value="P:rRNA (guanine-N7)-methylation"/>
    <property type="evidence" value="ECO:0007669"/>
    <property type="project" value="TreeGrafter"/>
</dbReference>
<sequence>MKLLSHNMLTSNMIKGVKDGYPLGLIVKNFKSNELDYDESLIKKLIPKLCWKTFISASKCIKPETGLPEELPKDYENNESFLKMAYKYLINVEIVDGEMKCPQTGHVFPIENGIPNMLINKDKE</sequence>
<proteinExistence type="inferred from homology"/>
<dbReference type="GO" id="GO:0008168">
    <property type="term" value="F:methyltransferase activity"/>
    <property type="evidence" value="ECO:0007669"/>
    <property type="project" value="UniProtKB-KW"/>
</dbReference>
<dbReference type="GO" id="GO:0030488">
    <property type="term" value="P:tRNA methylation"/>
    <property type="evidence" value="ECO:0007669"/>
    <property type="project" value="TreeGrafter"/>
</dbReference>
<dbReference type="PANTHER" id="PTHR12773">
    <property type="entry name" value="UPF0315 PROTEIN-RELATED"/>
    <property type="match status" value="1"/>
</dbReference>
<reference evidence="4 5" key="1">
    <citation type="submission" date="2016-04" db="EMBL/GenBank/DDBJ databases">
        <title>The genome of Intoshia linei affirms orthonectids as highly simplified spiralians.</title>
        <authorList>
            <person name="Mikhailov K.V."/>
            <person name="Slusarev G.S."/>
            <person name="Nikitin M.A."/>
            <person name="Logacheva M.D."/>
            <person name="Penin A."/>
            <person name="Aleoshin V."/>
            <person name="Panchin Y.V."/>
        </authorList>
    </citation>
    <scope>NUCLEOTIDE SEQUENCE [LARGE SCALE GENOMIC DNA]</scope>
    <source>
        <strain evidence="4">Intl2013</strain>
        <tissue evidence="4">Whole animal</tissue>
    </source>
</reference>
<dbReference type="Pfam" id="PF03966">
    <property type="entry name" value="Trm112p"/>
    <property type="match status" value="1"/>
</dbReference>
<evidence type="ECO:0000256" key="2">
    <source>
        <dbReference type="ARBA" id="ARBA00019989"/>
    </source>
</evidence>
<dbReference type="CDD" id="cd21089">
    <property type="entry name" value="Trm112-like"/>
    <property type="match status" value="1"/>
</dbReference>
<dbReference type="PANTHER" id="PTHR12773:SF0">
    <property type="entry name" value="MULTIFUNCTIONAL METHYLTRANSFERASE SUBUNIT TRM112-LIKE PROTEIN"/>
    <property type="match status" value="1"/>
</dbReference>
<gene>
    <name evidence="4" type="ORF">A3Q56_03650</name>
</gene>
<dbReference type="AlphaFoldDB" id="A0A177B4M1"/>
<keyword evidence="5" id="KW-1185">Reference proteome</keyword>
<comment type="similarity">
    <text evidence="1">Belongs to the TRM112 family.</text>
</comment>
<keyword evidence="4" id="KW-0808">Transferase</keyword>
<name>A0A177B4M1_9BILA</name>
<dbReference type="GO" id="GO:0046982">
    <property type="term" value="F:protein heterodimerization activity"/>
    <property type="evidence" value="ECO:0007669"/>
    <property type="project" value="InterPro"/>
</dbReference>
<dbReference type="InterPro" id="IPR005651">
    <property type="entry name" value="Trm112-like"/>
</dbReference>
<dbReference type="SUPFAM" id="SSF158997">
    <property type="entry name" value="Trm112p-like"/>
    <property type="match status" value="1"/>
</dbReference>
<protein>
    <recommendedName>
        <fullName evidence="2">Multifunctional methyltransferase subunit TRM112-like protein</fullName>
    </recommendedName>
    <alternativeName>
        <fullName evidence="3">tRNA methyltransferase 112 homolog</fullName>
    </alternativeName>
</protein>
<comment type="caution">
    <text evidence="4">The sequence shown here is derived from an EMBL/GenBank/DDBJ whole genome shotgun (WGS) entry which is preliminary data.</text>
</comment>
<accession>A0A177B4M1</accession>
<dbReference type="EMBL" id="LWCA01000423">
    <property type="protein sequence ID" value="OAF68573.1"/>
    <property type="molecule type" value="Genomic_DNA"/>
</dbReference>
<evidence type="ECO:0000313" key="4">
    <source>
        <dbReference type="EMBL" id="OAF68573.1"/>
    </source>
</evidence>
<dbReference type="Proteomes" id="UP000078046">
    <property type="component" value="Unassembled WGS sequence"/>
</dbReference>
<evidence type="ECO:0000256" key="3">
    <source>
        <dbReference type="ARBA" id="ARBA00030516"/>
    </source>
</evidence>
<organism evidence="4 5">
    <name type="scientific">Intoshia linei</name>
    <dbReference type="NCBI Taxonomy" id="1819745"/>
    <lineage>
        <taxon>Eukaryota</taxon>
        <taxon>Metazoa</taxon>
        <taxon>Spiralia</taxon>
        <taxon>Lophotrochozoa</taxon>
        <taxon>Mesozoa</taxon>
        <taxon>Orthonectida</taxon>
        <taxon>Rhopaluridae</taxon>
        <taxon>Intoshia</taxon>
    </lineage>
</organism>
<keyword evidence="4" id="KW-0489">Methyltransferase</keyword>
<evidence type="ECO:0000313" key="5">
    <source>
        <dbReference type="Proteomes" id="UP000078046"/>
    </source>
</evidence>
<evidence type="ECO:0000256" key="1">
    <source>
        <dbReference type="ARBA" id="ARBA00007980"/>
    </source>
</evidence>